<comment type="caution">
    <text evidence="3">The sequence shown here is derived from an EMBL/GenBank/DDBJ whole genome shotgun (WGS) entry which is preliminary data.</text>
</comment>
<keyword evidence="4" id="KW-1185">Reference proteome</keyword>
<dbReference type="Pfam" id="PF20502">
    <property type="entry name" value="DNAPKcs_CC1-2"/>
    <property type="match status" value="1"/>
</dbReference>
<dbReference type="Pfam" id="PF20500">
    <property type="entry name" value="DNA-PKcs_N"/>
    <property type="match status" value="2"/>
</dbReference>
<dbReference type="InterPro" id="IPR046803">
    <property type="entry name" value="DNAPKcs_CC1-2"/>
</dbReference>
<sequence length="1439" mass="164399">MHALTEYVTSLLLDVRTGLLNFVRRNISTRNSVVSSSSAQALDFLVTFMDKAKSALQPYLGRLLQLCEALSKGGGARVKCAAISLILNLIKPVDYLDTSSLNIRVLFETFSFEFRLPTHKVPGTVKGSIMELLSAIARYYPDQVQPLAVKVFLRNFIDMISKEFRSDNADNSIVSGGFMALTNLLHCSLISLQPSSPETKRIYDLIKIALQMPEDLARYYIPLAVMHLLNEHITLFSAFVLEDYEFLNKSIFILCQHQNRDLQKQAYRSMESLLKQVKLITLKTDENALPHRSSYRKMNWTNCRIIFANVDKDRLVLHLPSFIQAYTYFIEACPESPPAMMHTLATIANVYIFHFTQLISWARLPGVMAIQQMVKSLYRKGEGTLRRFLSKFFYTSLISTCTEKSRGPGENTQCNYQELMYFWQQIMTHRYFKNDDINEQLQTILYDEFITGVLTLIKTFNLDVKKVTKDEDTTADATDETQQDNDENEPIDFSNILAGNLEPVNQNDFILFQNLIEFWTLFLPQLNNARMPDWIDITGVTLVRLSMEKPLISGFYRMLATILTIADEVHLFYGCKERYEQWSPDDIKTDLDTTYGMFYDYLHRVWHCMKQFKDELWVACLRLILSNPLDFFDLSQLVSPLQTSLRLGLSYYPLAAIALDTLEVMMDPNGSMYKQVVDDPMFLTSLLPCFNDYLMLNMSSSADAHLHADSNSQATGYKKHTNQSRRFQYLHRKATRSEMGIGSSKDGEWDRQSIQVRVMRILGHLGGFNKQLLTADSTLQHTPSDDSHSQSPHDGQTLVAWDPERRLTIHLPFPNAGMALPMGKSQLRNKKGAFQARDNRDKVLSKFHRLYQHVFPTLVRLAIDVDQVVREMFRAQVFQLIHWLTNNAQYESPDTILLLQTCLDASGGTSSAALRDFGSDCIYEFVKWSIKQTDPSSIKGPMNVKSLFKRLYHMAIHPSSTKRVGASLIFNRIYRLVREEDALVNEYTFELLYHFFFSLRLAEDDQASLGSTQQQARESISHLKRILRVKAEVFLVAQPQRRPFPGAEAPDMQSVVRWSFDQLGQPQRQYAKVCIDFFSEFVLRLPGITTKHQWLSDQLDHNRDYLVDLVEKSTLEPATSWHLDRYLSWQSQLQIALDAYVWLLEREILDAESFADQWGHPKSQLKLALVELLKASPQDVPVSQDKVTLHDQIKAKALCAYNVFQTTCLLNMLLSTTISGTGTTPTLALSIPLVLDVAKQPEFHAQLSYMLLLPSTMMDQLQCGETAIVPWLDATLIRTTAARFLRYVQRTSELSKVVLPALLETLSQILSSDDIALLQLDEHSGKNGGEKETHPIQECLEALRQLQALDLIGPLCKTMHSLSGDGPSTSAALGRALFKMFLTMRPTSEPQKMDILGEMMLFSFELPEVSEKQCRQLLVSFYSCPLCHFALTISFLART</sequence>
<gene>
    <name evidence="3" type="ORF">DM01DRAFT_1289323</name>
</gene>
<evidence type="ECO:0000259" key="1">
    <source>
        <dbReference type="Pfam" id="PF20500"/>
    </source>
</evidence>
<feature type="domain" description="DNA-dependent protein kinase catalytic subunit CC1/2" evidence="2">
    <location>
        <begin position="847"/>
        <end position="1149"/>
    </location>
</feature>
<reference evidence="3 4" key="1">
    <citation type="submission" date="2016-07" db="EMBL/GenBank/DDBJ databases">
        <title>Pervasive Adenine N6-methylation of Active Genes in Fungi.</title>
        <authorList>
            <consortium name="DOE Joint Genome Institute"/>
            <person name="Mondo S.J."/>
            <person name="Dannebaum R.O."/>
            <person name="Kuo R.C."/>
            <person name="Labutti K."/>
            <person name="Haridas S."/>
            <person name="Kuo A."/>
            <person name="Salamov A."/>
            <person name="Ahrendt S.R."/>
            <person name="Lipzen A."/>
            <person name="Sullivan W."/>
            <person name="Andreopoulos W.B."/>
            <person name="Clum A."/>
            <person name="Lindquist E."/>
            <person name="Daum C."/>
            <person name="Ramamoorthy G.K."/>
            <person name="Gryganskyi A."/>
            <person name="Culley D."/>
            <person name="Magnuson J.K."/>
            <person name="James T.Y."/>
            <person name="O'Malley M.A."/>
            <person name="Stajich J.E."/>
            <person name="Spatafora J.W."/>
            <person name="Visel A."/>
            <person name="Grigoriev I.V."/>
        </authorList>
    </citation>
    <scope>NUCLEOTIDE SEQUENCE [LARGE SCALE GENOMIC DNA]</scope>
    <source>
        <strain evidence="3 4">NRRL 3301</strain>
    </source>
</reference>
<dbReference type="OrthoDB" id="381190at2759"/>
<dbReference type="EMBL" id="MCGT01000019">
    <property type="protein sequence ID" value="ORX51885.1"/>
    <property type="molecule type" value="Genomic_DNA"/>
</dbReference>
<proteinExistence type="predicted"/>
<feature type="domain" description="DNA-PKcs N-terminal" evidence="1">
    <location>
        <begin position="7"/>
        <end position="283"/>
    </location>
</feature>
<feature type="domain" description="DNA-PKcs N-terminal" evidence="1">
    <location>
        <begin position="311"/>
        <end position="765"/>
    </location>
</feature>
<accession>A0A1X2GEA7</accession>
<organism evidence="3 4">
    <name type="scientific">Hesseltinella vesiculosa</name>
    <dbReference type="NCBI Taxonomy" id="101127"/>
    <lineage>
        <taxon>Eukaryota</taxon>
        <taxon>Fungi</taxon>
        <taxon>Fungi incertae sedis</taxon>
        <taxon>Mucoromycota</taxon>
        <taxon>Mucoromycotina</taxon>
        <taxon>Mucoromycetes</taxon>
        <taxon>Mucorales</taxon>
        <taxon>Cunninghamellaceae</taxon>
        <taxon>Hesseltinella</taxon>
    </lineage>
</organism>
<dbReference type="SUPFAM" id="SSF48371">
    <property type="entry name" value="ARM repeat"/>
    <property type="match status" value="1"/>
</dbReference>
<evidence type="ECO:0000259" key="2">
    <source>
        <dbReference type="Pfam" id="PF20502"/>
    </source>
</evidence>
<evidence type="ECO:0000313" key="4">
    <source>
        <dbReference type="Proteomes" id="UP000242146"/>
    </source>
</evidence>
<dbReference type="STRING" id="101127.A0A1X2GEA7"/>
<dbReference type="InterPro" id="IPR046804">
    <property type="entry name" value="DNA-PKcs_N"/>
</dbReference>
<dbReference type="InterPro" id="IPR016024">
    <property type="entry name" value="ARM-type_fold"/>
</dbReference>
<protein>
    <submittedName>
        <fullName evidence="3">Uncharacterized protein</fullName>
    </submittedName>
</protein>
<name>A0A1X2GEA7_9FUNG</name>
<evidence type="ECO:0000313" key="3">
    <source>
        <dbReference type="EMBL" id="ORX51885.1"/>
    </source>
</evidence>
<dbReference type="Proteomes" id="UP000242146">
    <property type="component" value="Unassembled WGS sequence"/>
</dbReference>